<evidence type="ECO:0000313" key="1">
    <source>
        <dbReference type="EMBL" id="RDV06397.1"/>
    </source>
</evidence>
<dbReference type="RefSeq" id="WP_115547950.1">
    <property type="nucleotide sequence ID" value="NZ_QRGP01000001.1"/>
</dbReference>
<sequence length="404" mass="44946">MPAPRTPRWTKPEIAILREHYPQGGMRRVGEMLPSRTWRSIYMKANKLGLRCELPTDAPKPKLQGDQLEEAIRLREVEGWSFARIGAHFGLAEGSACNAVMIALCTRKGFTPAQRDPHGRLTAEGIERVRLALKKGWKGIDIQLHLGISASCVAEQRRRYNADLKERAKAPLPAPGGGVMYSGVKVAKSKKAEVEQLYLQGLGTQKVSQRTNVSHTTCLRIRTRLVNKLRRKGEALPGCDINGARHIQAESSRFITDVQKAVLRQLLLDRVPVRRAAAMAAIGSSSAYRLRDELIEELRQKGQALPSPRLPGRVRTGQYQQNNWPPVSAKSIYAFRALLADGLSFADAKARWQNERRAERQAEAARPKTFEEQLAAVAAGKAQITTAFARAHLEPRLAEERPVA</sequence>
<accession>A0A371BFW6</accession>
<evidence type="ECO:0000313" key="2">
    <source>
        <dbReference type="Proteomes" id="UP000263833"/>
    </source>
</evidence>
<name>A0A371BFW6_9SPHN</name>
<dbReference type="EMBL" id="QRGP01000001">
    <property type="protein sequence ID" value="RDV06397.1"/>
    <property type="molecule type" value="Genomic_DNA"/>
</dbReference>
<gene>
    <name evidence="1" type="ORF">DXH95_02940</name>
</gene>
<comment type="caution">
    <text evidence="1">The sequence shown here is derived from an EMBL/GenBank/DDBJ whole genome shotgun (WGS) entry which is preliminary data.</text>
</comment>
<proteinExistence type="predicted"/>
<dbReference type="OrthoDB" id="7495572at2"/>
<dbReference type="Proteomes" id="UP000263833">
    <property type="component" value="Unassembled WGS sequence"/>
</dbReference>
<protein>
    <submittedName>
        <fullName evidence="1">Uncharacterized protein</fullName>
    </submittedName>
</protein>
<reference evidence="2" key="1">
    <citation type="submission" date="2018-08" db="EMBL/GenBank/DDBJ databases">
        <authorList>
            <person name="Kim S.-J."/>
            <person name="Jung G.-Y."/>
        </authorList>
    </citation>
    <scope>NUCLEOTIDE SEQUENCE [LARGE SCALE GENOMIC DNA]</scope>
    <source>
        <strain evidence="2">GY_G</strain>
    </source>
</reference>
<organism evidence="1 2">
    <name type="scientific">Sphingorhabdus pulchriflava</name>
    <dbReference type="NCBI Taxonomy" id="2292257"/>
    <lineage>
        <taxon>Bacteria</taxon>
        <taxon>Pseudomonadati</taxon>
        <taxon>Pseudomonadota</taxon>
        <taxon>Alphaproteobacteria</taxon>
        <taxon>Sphingomonadales</taxon>
        <taxon>Sphingomonadaceae</taxon>
        <taxon>Sphingorhabdus</taxon>
    </lineage>
</organism>
<dbReference type="AlphaFoldDB" id="A0A371BFW6"/>
<keyword evidence="2" id="KW-1185">Reference proteome</keyword>